<dbReference type="EMBL" id="MU971370">
    <property type="protein sequence ID" value="KAK9237361.1"/>
    <property type="molecule type" value="Genomic_DNA"/>
</dbReference>
<name>A0ACC3T0D7_LIPKO</name>
<evidence type="ECO:0000313" key="2">
    <source>
        <dbReference type="Proteomes" id="UP001433508"/>
    </source>
</evidence>
<feature type="non-terminal residue" evidence="1">
    <location>
        <position position="1"/>
    </location>
</feature>
<feature type="non-terminal residue" evidence="1">
    <location>
        <position position="77"/>
    </location>
</feature>
<proteinExistence type="predicted"/>
<gene>
    <name evidence="1" type="ORF">V1525DRAFT_330554</name>
</gene>
<keyword evidence="2" id="KW-1185">Reference proteome</keyword>
<sequence>GVSGRQLDPVCRDPGHPHHVSDQILFGHFQQAVLASMRAASEPVFDEDISRGSDTMNAIRTGLVPAERMELSKRLVI</sequence>
<reference evidence="2" key="1">
    <citation type="journal article" date="2024" name="Front. Bioeng. Biotechnol.">
        <title>Genome-scale model development and genomic sequencing of the oleaginous clade Lipomyces.</title>
        <authorList>
            <person name="Czajka J.J."/>
            <person name="Han Y."/>
            <person name="Kim J."/>
            <person name="Mondo S.J."/>
            <person name="Hofstad B.A."/>
            <person name="Robles A."/>
            <person name="Haridas S."/>
            <person name="Riley R."/>
            <person name="LaButti K."/>
            <person name="Pangilinan J."/>
            <person name="Andreopoulos W."/>
            <person name="Lipzen A."/>
            <person name="Yan J."/>
            <person name="Wang M."/>
            <person name="Ng V."/>
            <person name="Grigoriev I.V."/>
            <person name="Spatafora J.W."/>
            <person name="Magnuson J.K."/>
            <person name="Baker S.E."/>
            <person name="Pomraning K.R."/>
        </authorList>
    </citation>
    <scope>NUCLEOTIDE SEQUENCE [LARGE SCALE GENOMIC DNA]</scope>
    <source>
        <strain evidence="2">CBS 7786</strain>
    </source>
</reference>
<evidence type="ECO:0000313" key="1">
    <source>
        <dbReference type="EMBL" id="KAK9237361.1"/>
    </source>
</evidence>
<dbReference type="Proteomes" id="UP001433508">
    <property type="component" value="Unassembled WGS sequence"/>
</dbReference>
<protein>
    <submittedName>
        <fullName evidence="1">Uncharacterized protein</fullName>
    </submittedName>
</protein>
<comment type="caution">
    <text evidence="1">The sequence shown here is derived from an EMBL/GenBank/DDBJ whole genome shotgun (WGS) entry which is preliminary data.</text>
</comment>
<accession>A0ACC3T0D7</accession>
<organism evidence="1 2">
    <name type="scientific">Lipomyces kononenkoae</name>
    <name type="common">Yeast</name>
    <dbReference type="NCBI Taxonomy" id="34357"/>
    <lineage>
        <taxon>Eukaryota</taxon>
        <taxon>Fungi</taxon>
        <taxon>Dikarya</taxon>
        <taxon>Ascomycota</taxon>
        <taxon>Saccharomycotina</taxon>
        <taxon>Lipomycetes</taxon>
        <taxon>Lipomycetales</taxon>
        <taxon>Lipomycetaceae</taxon>
        <taxon>Lipomyces</taxon>
    </lineage>
</organism>